<dbReference type="PANTHER" id="PTHR40453:SF1">
    <property type="entry name" value="PROTEIN YOEF"/>
    <property type="match status" value="1"/>
</dbReference>
<evidence type="ECO:0000256" key="1">
    <source>
        <dbReference type="PIRNR" id="PIRNR036409"/>
    </source>
</evidence>
<dbReference type="NCBIfam" id="TIGR02528">
    <property type="entry name" value="EutP"/>
    <property type="match status" value="1"/>
</dbReference>
<proteinExistence type="inferred from homology"/>
<evidence type="ECO:0000313" key="2">
    <source>
        <dbReference type="EMBL" id="SKC81512.1"/>
    </source>
</evidence>
<sequence>MRKIILIGPTGSGKTTFTQGINNKKRKYKKTQSIERDKEIIDTPGEYIENRRFYNALITTSFDCEIIGLVQDCTRDECLFPPSFAAIFNKPVIGIVTKVDSEEKNLAYAEECLLDAGAEKIFKVSSLDGTGMDEIKKFLDIDSFTAEKGELQR</sequence>
<gene>
    <name evidence="2" type="ORF">SAMN02194393_03621</name>
</gene>
<dbReference type="Gene3D" id="3.40.50.300">
    <property type="entry name" value="P-loop containing nucleotide triphosphate hydrolases"/>
    <property type="match status" value="1"/>
</dbReference>
<dbReference type="SUPFAM" id="SSF52540">
    <property type="entry name" value="P-loop containing nucleoside triphosphate hydrolases"/>
    <property type="match status" value="1"/>
</dbReference>
<name>A0A1T5LZW2_9FIRM</name>
<protein>
    <submittedName>
        <fullName evidence="2">Ethanolamine utilization protein EutP</fullName>
    </submittedName>
</protein>
<dbReference type="STRING" id="36842.SAMN02194393_03621"/>
<dbReference type="Pfam" id="PF10662">
    <property type="entry name" value="PduV-EutP"/>
    <property type="match status" value="1"/>
</dbReference>
<dbReference type="PIRSF" id="PIRSF036409">
    <property type="entry name" value="EutP_PduV"/>
    <property type="match status" value="1"/>
</dbReference>
<dbReference type="EMBL" id="FUZT01000009">
    <property type="protein sequence ID" value="SKC81512.1"/>
    <property type="molecule type" value="Genomic_DNA"/>
</dbReference>
<comment type="similarity">
    <text evidence="1">Belongs to the EutP/PduV family.</text>
</comment>
<keyword evidence="1" id="KW-0547">Nucleotide-binding</keyword>
<dbReference type="PANTHER" id="PTHR40453">
    <property type="entry name" value="PROTEIN YOEF"/>
    <property type="match status" value="1"/>
</dbReference>
<dbReference type="InterPro" id="IPR012381">
    <property type="entry name" value="EutP_PduV"/>
</dbReference>
<dbReference type="OrthoDB" id="6179at2"/>
<reference evidence="2 3" key="1">
    <citation type="submission" date="2017-02" db="EMBL/GenBank/DDBJ databases">
        <authorList>
            <person name="Peterson S.W."/>
        </authorList>
    </citation>
    <scope>NUCLEOTIDE SEQUENCE [LARGE SCALE GENOMIC DNA]</scope>
    <source>
        <strain evidence="2 3">M1</strain>
    </source>
</reference>
<dbReference type="AlphaFoldDB" id="A0A1T5LZW2"/>
<accession>A0A1T5LZW2</accession>
<organism evidence="2 3">
    <name type="scientific">Maledivibacter halophilus</name>
    <dbReference type="NCBI Taxonomy" id="36842"/>
    <lineage>
        <taxon>Bacteria</taxon>
        <taxon>Bacillati</taxon>
        <taxon>Bacillota</taxon>
        <taxon>Clostridia</taxon>
        <taxon>Peptostreptococcales</taxon>
        <taxon>Caminicellaceae</taxon>
        <taxon>Maledivibacter</taxon>
    </lineage>
</organism>
<evidence type="ECO:0000313" key="3">
    <source>
        <dbReference type="Proteomes" id="UP000190285"/>
    </source>
</evidence>
<dbReference type="GO" id="GO:0005524">
    <property type="term" value="F:ATP binding"/>
    <property type="evidence" value="ECO:0007669"/>
    <property type="project" value="UniProtKB-UniRule"/>
</dbReference>
<keyword evidence="3" id="KW-1185">Reference proteome</keyword>
<dbReference type="RefSeq" id="WP_079493473.1">
    <property type="nucleotide sequence ID" value="NZ_FUZT01000009.1"/>
</dbReference>
<dbReference type="Proteomes" id="UP000190285">
    <property type="component" value="Unassembled WGS sequence"/>
</dbReference>
<dbReference type="GO" id="GO:0006576">
    <property type="term" value="P:biogenic amine metabolic process"/>
    <property type="evidence" value="ECO:0007669"/>
    <property type="project" value="InterPro"/>
</dbReference>
<dbReference type="InterPro" id="IPR027417">
    <property type="entry name" value="P-loop_NTPase"/>
</dbReference>